<keyword evidence="1" id="KW-0472">Membrane</keyword>
<gene>
    <name evidence="3" type="ORF">ACFQZW_13250</name>
</gene>
<proteinExistence type="predicted"/>
<dbReference type="EMBL" id="JBHTIC010000020">
    <property type="protein sequence ID" value="MFD0763049.1"/>
    <property type="molecule type" value="Genomic_DNA"/>
</dbReference>
<evidence type="ECO:0000259" key="2">
    <source>
        <dbReference type="PROSITE" id="PS50206"/>
    </source>
</evidence>
<reference evidence="4" key="1">
    <citation type="journal article" date="2019" name="Int. J. Syst. Evol. Microbiol.">
        <title>The Global Catalogue of Microorganisms (GCM) 10K type strain sequencing project: providing services to taxonomists for standard genome sequencing and annotation.</title>
        <authorList>
            <consortium name="The Broad Institute Genomics Platform"/>
            <consortium name="The Broad Institute Genome Sequencing Center for Infectious Disease"/>
            <person name="Wu L."/>
            <person name="Ma J."/>
        </authorList>
    </citation>
    <scope>NUCLEOTIDE SEQUENCE [LARGE SCALE GENOMIC DNA]</scope>
    <source>
        <strain evidence="4">CCUG 60022</strain>
    </source>
</reference>
<dbReference type="SMART" id="SM00450">
    <property type="entry name" value="RHOD"/>
    <property type="match status" value="1"/>
</dbReference>
<evidence type="ECO:0000313" key="3">
    <source>
        <dbReference type="EMBL" id="MFD0763049.1"/>
    </source>
</evidence>
<evidence type="ECO:0000256" key="1">
    <source>
        <dbReference type="SAM" id="Phobius"/>
    </source>
</evidence>
<name>A0ABW2ZCF0_9FLAO</name>
<organism evidence="3 4">
    <name type="scientific">Lutibacter aestuarii</name>
    <dbReference type="NCBI Taxonomy" id="861111"/>
    <lineage>
        <taxon>Bacteria</taxon>
        <taxon>Pseudomonadati</taxon>
        <taxon>Bacteroidota</taxon>
        <taxon>Flavobacteriia</taxon>
        <taxon>Flavobacteriales</taxon>
        <taxon>Flavobacteriaceae</taxon>
        <taxon>Lutibacter</taxon>
    </lineage>
</organism>
<dbReference type="PROSITE" id="PS50206">
    <property type="entry name" value="RHODANESE_3"/>
    <property type="match status" value="1"/>
</dbReference>
<protein>
    <submittedName>
        <fullName evidence="3">Rhodanese-like domain-containing protein</fullName>
    </submittedName>
</protein>
<accession>A0ABW2ZCF0</accession>
<sequence length="205" mass="23286">MKELEKTKRISIASVLFILVVLIGLLTYKRPKHMYAVNSKTTLENITTENYLISLNEIENSDVILIDIRNQYEFEKGHLNNALNMYAPEILNEENTGILEELKSTNKTIIMYGNTPEEVVVPFMILHQLGYQNLKIATIKNSYSQNKLITQNIVVEKSEADINAFISESIKKAALQPKPTPKVIKTPKKIIPIKKKKKMPVEGGC</sequence>
<keyword evidence="1" id="KW-1133">Transmembrane helix</keyword>
<dbReference type="InterPro" id="IPR001763">
    <property type="entry name" value="Rhodanese-like_dom"/>
</dbReference>
<dbReference type="InterPro" id="IPR036873">
    <property type="entry name" value="Rhodanese-like_dom_sf"/>
</dbReference>
<dbReference type="Pfam" id="PF00581">
    <property type="entry name" value="Rhodanese"/>
    <property type="match status" value="1"/>
</dbReference>
<evidence type="ECO:0000313" key="4">
    <source>
        <dbReference type="Proteomes" id="UP001597032"/>
    </source>
</evidence>
<dbReference type="CDD" id="cd00158">
    <property type="entry name" value="RHOD"/>
    <property type="match status" value="1"/>
</dbReference>
<keyword evidence="4" id="KW-1185">Reference proteome</keyword>
<keyword evidence="1" id="KW-0812">Transmembrane</keyword>
<dbReference type="SUPFAM" id="SSF52821">
    <property type="entry name" value="Rhodanese/Cell cycle control phosphatase"/>
    <property type="match status" value="1"/>
</dbReference>
<dbReference type="Gene3D" id="3.40.250.10">
    <property type="entry name" value="Rhodanese-like domain"/>
    <property type="match status" value="1"/>
</dbReference>
<feature type="domain" description="Rhodanese" evidence="2">
    <location>
        <begin position="59"/>
        <end position="155"/>
    </location>
</feature>
<comment type="caution">
    <text evidence="3">The sequence shown here is derived from an EMBL/GenBank/DDBJ whole genome shotgun (WGS) entry which is preliminary data.</text>
</comment>
<dbReference type="Proteomes" id="UP001597032">
    <property type="component" value="Unassembled WGS sequence"/>
</dbReference>
<feature type="transmembrane region" description="Helical" evidence="1">
    <location>
        <begin position="12"/>
        <end position="28"/>
    </location>
</feature>
<dbReference type="RefSeq" id="WP_298264021.1">
    <property type="nucleotide sequence ID" value="NZ_JBHTIC010000020.1"/>
</dbReference>